<reference evidence="3" key="2">
    <citation type="submission" date="2015-01" db="EMBL/GenBank/DDBJ databases">
        <title>Evolutionary Origins and Diversification of the Mycorrhizal Mutualists.</title>
        <authorList>
            <consortium name="DOE Joint Genome Institute"/>
            <consortium name="Mycorrhizal Genomics Consortium"/>
            <person name="Kohler A."/>
            <person name="Kuo A."/>
            <person name="Nagy L.G."/>
            <person name="Floudas D."/>
            <person name="Copeland A."/>
            <person name="Barry K.W."/>
            <person name="Cichocki N."/>
            <person name="Veneault-Fourrey C."/>
            <person name="LaButti K."/>
            <person name="Lindquist E.A."/>
            <person name="Lipzen A."/>
            <person name="Lundell T."/>
            <person name="Morin E."/>
            <person name="Murat C."/>
            <person name="Riley R."/>
            <person name="Ohm R."/>
            <person name="Sun H."/>
            <person name="Tunlid A."/>
            <person name="Henrissat B."/>
            <person name="Grigoriev I.V."/>
            <person name="Hibbett D.S."/>
            <person name="Martin F."/>
        </authorList>
    </citation>
    <scope>NUCLEOTIDE SEQUENCE [LARGE SCALE GENOMIC DNA]</scope>
    <source>
        <strain evidence="3">MUT 4182</strain>
    </source>
</reference>
<name>A0A0C3M6D1_9AGAM</name>
<dbReference type="AlphaFoldDB" id="A0A0C3M6D1"/>
<dbReference type="EMBL" id="KN822985">
    <property type="protein sequence ID" value="KIO29202.1"/>
    <property type="molecule type" value="Genomic_DNA"/>
</dbReference>
<keyword evidence="3" id="KW-1185">Reference proteome</keyword>
<accession>A0A0C3M6D1</accession>
<evidence type="ECO:0000313" key="2">
    <source>
        <dbReference type="EMBL" id="KIO29202.1"/>
    </source>
</evidence>
<evidence type="ECO:0000313" key="3">
    <source>
        <dbReference type="Proteomes" id="UP000054248"/>
    </source>
</evidence>
<dbReference type="InterPro" id="IPR001810">
    <property type="entry name" value="F-box_dom"/>
</dbReference>
<dbReference type="OrthoDB" id="2688364at2759"/>
<feature type="domain" description="F-box" evidence="1">
    <location>
        <begin position="1"/>
        <end position="46"/>
    </location>
</feature>
<protein>
    <recommendedName>
        <fullName evidence="1">F-box domain-containing protein</fullName>
    </recommendedName>
</protein>
<organism evidence="2 3">
    <name type="scientific">Tulasnella calospora MUT 4182</name>
    <dbReference type="NCBI Taxonomy" id="1051891"/>
    <lineage>
        <taxon>Eukaryota</taxon>
        <taxon>Fungi</taxon>
        <taxon>Dikarya</taxon>
        <taxon>Basidiomycota</taxon>
        <taxon>Agaricomycotina</taxon>
        <taxon>Agaricomycetes</taxon>
        <taxon>Cantharellales</taxon>
        <taxon>Tulasnellaceae</taxon>
        <taxon>Tulasnella</taxon>
    </lineage>
</organism>
<dbReference type="Gene3D" id="1.20.1280.50">
    <property type="match status" value="1"/>
</dbReference>
<sequence length="191" mass="22143">MSFASLPGDVLLEVFTSLEFHSIVALRQTCRRCWVLSKMTAVWLDSFRWLTIDSKDWRALLPGSPTSHCNKHLESLVTRMVRFEVNWNKGHPRQIRYFKRPLGLVPRLIPGGRYFLCPIRYKDVTVAYYDFDNNATDEITRRELISYPDKSREIRAMDIAVDPLVAPLEFDLALELASEGKSIHLGENWAQ</sequence>
<dbReference type="Proteomes" id="UP000054248">
    <property type="component" value="Unassembled WGS sequence"/>
</dbReference>
<dbReference type="PROSITE" id="PS50181">
    <property type="entry name" value="FBOX"/>
    <property type="match status" value="1"/>
</dbReference>
<dbReference type="SUPFAM" id="SSF81383">
    <property type="entry name" value="F-box domain"/>
    <property type="match status" value="1"/>
</dbReference>
<evidence type="ECO:0000259" key="1">
    <source>
        <dbReference type="PROSITE" id="PS50181"/>
    </source>
</evidence>
<dbReference type="InterPro" id="IPR036047">
    <property type="entry name" value="F-box-like_dom_sf"/>
</dbReference>
<gene>
    <name evidence="2" type="ORF">M407DRAFT_21597</name>
</gene>
<dbReference type="Pfam" id="PF00646">
    <property type="entry name" value="F-box"/>
    <property type="match status" value="1"/>
</dbReference>
<dbReference type="HOGENOM" id="CLU_123494_0_0_1"/>
<proteinExistence type="predicted"/>
<reference evidence="2 3" key="1">
    <citation type="submission" date="2014-04" db="EMBL/GenBank/DDBJ databases">
        <authorList>
            <consortium name="DOE Joint Genome Institute"/>
            <person name="Kuo A."/>
            <person name="Girlanda M."/>
            <person name="Perotto S."/>
            <person name="Kohler A."/>
            <person name="Nagy L.G."/>
            <person name="Floudas D."/>
            <person name="Copeland A."/>
            <person name="Barry K.W."/>
            <person name="Cichocki N."/>
            <person name="Veneault-Fourrey C."/>
            <person name="LaButti K."/>
            <person name="Lindquist E.A."/>
            <person name="Lipzen A."/>
            <person name="Lundell T."/>
            <person name="Morin E."/>
            <person name="Murat C."/>
            <person name="Sun H."/>
            <person name="Tunlid A."/>
            <person name="Henrissat B."/>
            <person name="Grigoriev I.V."/>
            <person name="Hibbett D.S."/>
            <person name="Martin F."/>
            <person name="Nordberg H.P."/>
            <person name="Cantor M.N."/>
            <person name="Hua S.X."/>
        </authorList>
    </citation>
    <scope>NUCLEOTIDE SEQUENCE [LARGE SCALE GENOMIC DNA]</scope>
    <source>
        <strain evidence="2 3">MUT 4182</strain>
    </source>
</reference>